<accession>A0A1G4EM79</accession>
<dbReference type="Proteomes" id="UP000195696">
    <property type="component" value="Unassembled WGS sequence"/>
</dbReference>
<evidence type="ECO:0000313" key="1">
    <source>
        <dbReference type="EMBL" id="SCB66902.1"/>
    </source>
</evidence>
<dbReference type="EMBL" id="FMAK01000023">
    <property type="protein sequence ID" value="SCB66902.1"/>
    <property type="molecule type" value="Genomic_DNA"/>
</dbReference>
<name>A0A1G4EM79_BACMY</name>
<organism evidence="1 2">
    <name type="scientific">Bacillus mycoides</name>
    <dbReference type="NCBI Taxonomy" id="1405"/>
    <lineage>
        <taxon>Bacteria</taxon>
        <taxon>Bacillati</taxon>
        <taxon>Bacillota</taxon>
        <taxon>Bacilli</taxon>
        <taxon>Bacillales</taxon>
        <taxon>Bacillaceae</taxon>
        <taxon>Bacillus</taxon>
        <taxon>Bacillus cereus group</taxon>
    </lineage>
</organism>
<sequence length="57" mass="6385">MKIQAAVLKCFPHMSGVDGADAINLFGEHTALNKEELNKLREKMNAYYPKMIFGLVS</sequence>
<proteinExistence type="predicted"/>
<protein>
    <submittedName>
        <fullName evidence="1">Uncharacterized protein</fullName>
    </submittedName>
</protein>
<dbReference type="AlphaFoldDB" id="A0A1G4EM79"/>
<reference evidence="1 2" key="1">
    <citation type="submission" date="2016-08" db="EMBL/GenBank/DDBJ databases">
        <authorList>
            <person name="Seilhamer J.J."/>
        </authorList>
    </citation>
    <scope>NUCLEOTIDE SEQUENCE [LARGE SCALE GENOMIC DNA]</scope>
    <source>
        <strain evidence="1 2">SDA_GO95</strain>
    </source>
</reference>
<gene>
    <name evidence="1" type="ORF">BWGO95_01020</name>
</gene>
<evidence type="ECO:0000313" key="2">
    <source>
        <dbReference type="Proteomes" id="UP000195696"/>
    </source>
</evidence>